<dbReference type="InterPro" id="IPR000403">
    <property type="entry name" value="PI3/4_kinase_cat_dom"/>
</dbReference>
<keyword evidence="6" id="KW-0547">Nucleotide-binding</keyword>
<feature type="region of interest" description="Disordered" evidence="11">
    <location>
        <begin position="3100"/>
        <end position="3133"/>
    </location>
</feature>
<evidence type="ECO:0000256" key="9">
    <source>
        <dbReference type="ARBA" id="ARBA00047899"/>
    </source>
</evidence>
<feature type="region of interest" description="Disordered" evidence="11">
    <location>
        <begin position="794"/>
        <end position="827"/>
    </location>
</feature>
<feature type="compositionally biased region" description="Low complexity" evidence="11">
    <location>
        <begin position="1739"/>
        <end position="1752"/>
    </location>
</feature>
<dbReference type="GO" id="GO:0031929">
    <property type="term" value="P:TOR signaling"/>
    <property type="evidence" value="ECO:0007669"/>
    <property type="project" value="TreeGrafter"/>
</dbReference>
<evidence type="ECO:0000259" key="13">
    <source>
        <dbReference type="PROSITE" id="PS51189"/>
    </source>
</evidence>
<evidence type="ECO:0000256" key="4">
    <source>
        <dbReference type="ARBA" id="ARBA00022679"/>
    </source>
</evidence>
<dbReference type="Pfam" id="PF23593">
    <property type="entry name" value="HEAT_ATR"/>
    <property type="match status" value="1"/>
</dbReference>
<dbReference type="GO" id="GO:0004674">
    <property type="term" value="F:protein serine/threonine kinase activity"/>
    <property type="evidence" value="ECO:0007669"/>
    <property type="project" value="UniProtKB-KW"/>
</dbReference>
<evidence type="ECO:0000259" key="12">
    <source>
        <dbReference type="PROSITE" id="PS50290"/>
    </source>
</evidence>
<dbReference type="OrthoDB" id="381190at2759"/>
<dbReference type="GO" id="GO:0031931">
    <property type="term" value="C:TORC1 complex"/>
    <property type="evidence" value="ECO:0007669"/>
    <property type="project" value="TreeGrafter"/>
</dbReference>
<dbReference type="GO" id="GO:0031932">
    <property type="term" value="C:TORC2 complex"/>
    <property type="evidence" value="ECO:0007669"/>
    <property type="project" value="TreeGrafter"/>
</dbReference>
<dbReference type="GO" id="GO:0005524">
    <property type="term" value="F:ATP binding"/>
    <property type="evidence" value="ECO:0007669"/>
    <property type="project" value="UniProtKB-KW"/>
</dbReference>
<evidence type="ECO:0000256" key="5">
    <source>
        <dbReference type="ARBA" id="ARBA00022737"/>
    </source>
</evidence>
<dbReference type="EC" id="2.7.11.1" evidence="2"/>
<dbReference type="PANTHER" id="PTHR11139">
    <property type="entry name" value="ATAXIA TELANGIECTASIA MUTATED ATM -RELATED"/>
    <property type="match status" value="1"/>
</dbReference>
<dbReference type="EMBL" id="KV918811">
    <property type="protein sequence ID" value="OSX78512.1"/>
    <property type="molecule type" value="Genomic_DNA"/>
</dbReference>
<protein>
    <recommendedName>
        <fullName evidence="2">non-specific serine/threonine protein kinase</fullName>
        <ecNumber evidence="2">2.7.11.1</ecNumber>
    </recommendedName>
</protein>
<feature type="domain" description="FATC" evidence="14">
    <location>
        <begin position="3191"/>
        <end position="3223"/>
    </location>
</feature>
<dbReference type="InterPro" id="IPR050517">
    <property type="entry name" value="DDR_Repair_Kinase"/>
</dbReference>
<dbReference type="InterPro" id="IPR011009">
    <property type="entry name" value="Kinase-like_dom_sf"/>
</dbReference>
<evidence type="ECO:0000313" key="15">
    <source>
        <dbReference type="EMBL" id="OSX78512.1"/>
    </source>
</evidence>
<feature type="region of interest" description="Disordered" evidence="11">
    <location>
        <begin position="1731"/>
        <end position="1754"/>
    </location>
</feature>
<name>A0A1X6PCB7_PORUM</name>
<feature type="compositionally biased region" description="Gly residues" evidence="11">
    <location>
        <begin position="635"/>
        <end position="648"/>
    </location>
</feature>
<feature type="compositionally biased region" description="Gly residues" evidence="11">
    <location>
        <begin position="812"/>
        <end position="822"/>
    </location>
</feature>
<evidence type="ECO:0000256" key="1">
    <source>
        <dbReference type="ARBA" id="ARBA00011031"/>
    </source>
</evidence>
<feature type="region of interest" description="Disordered" evidence="11">
    <location>
        <begin position="612"/>
        <end position="648"/>
    </location>
</feature>
<evidence type="ECO:0000256" key="7">
    <source>
        <dbReference type="ARBA" id="ARBA00022777"/>
    </source>
</evidence>
<dbReference type="PROSITE" id="PS00915">
    <property type="entry name" value="PI3_4_KINASE_1"/>
    <property type="match status" value="1"/>
</dbReference>
<evidence type="ECO:0000256" key="11">
    <source>
        <dbReference type="SAM" id="MobiDB-lite"/>
    </source>
</evidence>
<evidence type="ECO:0000256" key="3">
    <source>
        <dbReference type="ARBA" id="ARBA00022527"/>
    </source>
</evidence>
<sequence>MAWSEAPPPRADAAAALTAAPPVVVLPHSSPPPLSDGERAPPPLGARKGAGSATAASPAAAAAAVAPAITATATGGGCDGGGGGGGLWSMAPPSPLPPLAGVRTAADAPAGGRGAEFDGGLPAAAAAAPNCRGRGDRDGCDGRPAAVCTSGASPATMMRTMRTTAPSNSHIVELDGLLEDLRAATSDEERAGAARALREALESALRDDGSGGGATRDGSGLATAQGLRMGGAAGGSNMSASVPYASPAAPGSSGLGSVSTISPRALPVLENVGTQLQTLYSSPNQAERFAGIAALDELLDLDGEDYRSRVQRTYNGLRVILDRLWDIETPRRAARVLQRLAGVSGVLTTRCVDAELLRAMERLRDLRRSPTASKSRAAAVLVLRALADATPALVYAKRTELVRTIWHAVCDMRADVRADAILAFKSVMKVVASRDHSEAGGVVDELAGRIIAVLQAESPAADSVHGCLLALGTLLDNSFAGKYLRPRFPDLCRVALGFENDRDPLVRGAVASVVPLLAASSPMQFAVGGFLEEAFGFLARVLRSEDASLEEQSAALVALGQTAFAVGGESFSSYLEDALVLVRESLTPPPPSTRTAHPSHILVAPSADKLKVRRSHRRTRSSGEMAGLPLAPHRNGGGGGSKALGGAGDSTSRALSAAGAVAVDQEYGRKKKRADALACVGLLARAVNGRRDVGKGSVVRFGRRLHRLLPAMFAGELSEELVAALQSVVTSEPRLLPAVLVRFLAAAMSVLAPIANAAQDPSLAQSPSDLNLRKRPSDANLTHMAAASSLAALRPNPPRPGGGSWHPSFGPGAAGVGHGRSGTGASTNGLEVVSDSLRGVNGHLSASPSSSPTNMLMMPHGSATLVIRGDGAGGPNAFRNGCLSATCSMASLPSAGMLNGGGDVPSVDGSPPRERLHHPRTGSRGDLFHSSSPGSGAHVDQRIPLARQSSLASVRSYDQISGAGPAPAASESSLLLALSAVVKFDFVSLPAGDVCDFVRFAVLPHTDARSTAVRHAAVVASAHLLAAASDSAARAYDAAATAQYGYKRGVSAGDAGGCGAFQDSSKFASSDGAAPRIVPAGDCGSNCWTGTQLRRDVAELLSLLLSVAVADTDASIRLAALKGLDDARFNVYLAQPESLRTQLLCLYDEKLAVKEQAVALAGRQASCNPAHALPALRKLLMQLLVTLRCPGHALLHARAHAAKLLSLLIRHAPRLVTPGWAGPDCCGGPRGGGTDLRPYLADLLPLVVASLQLESAQAEFRKAALRALSRLVQNTGCVVEPYRLFGALLPSLLRTLRFESDSSVRLDIEILLGTLGAVDPDEFKYAALPSLAGTATRRVSGMTLAPDEASVPEIGAGLAVSNVAAWGLGEVGDDAVGVPGSFVPPGARGPGPAGVVAANGGDATARGALGCGGTGGGGANGAGNPAAIAGGPPATQLVWSRTELRTESLVGRLSHPFTANAEYFPSAALDALHRILADQRLSHYHSEAVGAVVQIVQSLDAKCVPFLPAVIPRLLWLLRPQVETTTVKFREVVFKRLGEVVTVARQHLRPHLSDILALIAHYWDAETELVCQVLMLVDRLCKALDDEFRPLIPALLPPMLGALHADRTSERVVAEHVLRTLETFGNQLDDHVALTLLAVLVLACDASAVRAARLHALTTFSRLVRRLPVADLASCLIHPLARILAGRGEPNCSRSPSLQDLTSSANGTAPMTTVLDAPALAGRRLSAGMGTISRPPARGLSVGPSLASSASSQEQQHIYNGSPDLVSPIASGLLHLARRGSAANLARLGNDVASGVGVAPSSVSHAGASPSLTRVQSANALIGVGGDASGRGGMAAALQYAACRALVAVAAQTTAAFGIFVPTLIKSLTRQGFRDTEFEALLMEFGVMAYPAAPSPPVSGPGASGLLPSSGLRGRHLRNASLSDLNSVQSVLSLQDMDTSTFRAPKSGANAASGSGAVGAGLFNAAFLSCWTELDTADQTELACALDAALSAETLPPHALQMLLSLVEFMEHDEKPLPIDIGRLASMACRCGAHAKALHYKEAEYRQDPSAAVSGADGLISIYDSLGQRESAVGALVDYERRFGVLVKEQWYEKLQRWDDALVAYDSPLDSHSRGSMLSSQGVSGQDAAGFGRDGGASSNQLPQLSSWDRTCGRLRCLNQLGQWRRMDAEVAVAWAEADGNTCARTQLAQEGAASVAFDLGRWDAFAERIAYVPVNSFTGAFYRALLSIHNGQHERAILLISEARRELDAGLTARVGEGYPRAYVQVLDAQLLVEMGESVELLKRPSPEHAVEQDVSSWDPGYVLPRVSPDVGFAFLKHLWVAKRRVDAYRSLEQASPGIIRTRARYGNRLPARHFLKLAKWARTLREENSSAGDATALAEMNVDVSPERELEFVRTATRLAPDWYKGWHVFASLSAEAAETAAVRRRSHSSGDGVPRSPLSPQMIPGGVNTLSGSFNMGRLEVSRNMKSHLIDAVQSFFRAISFGGRTRLQDVLKLLTLWFRYGGVSDVNSVLVSGFNSTEPEVWLDVVPQMIARLHASTRQVRDGVKELLIRIGRAHPQALVYPLTVAAKSQHRVRSAAAAEVLTAMRIHSERLVEQAELVSRELIRVAILWHELWHEGLEDASRFCFGENNRDAMLDVVEPLHNMMEQGPVTAREVAFAREFGRDLAEAAEWCRRFRASKREADLNQAWDLYYHVFKRITRKLNSMTTLELRSVSPNLLAASSLELAVPGTYSAINSRPGGGGVVTIEGFAPTLTVISSKQRPRRLVMYGSDGHEHTFLLKGHEDLRQDERVMQLFGLVNELLRQSAETASQDVLIKRFSVIPLSPESGLIGWVPRCDTLHKLVREYRERRNCLLNVEHRLLGQMAQDYDHLPLLHKVEVFEWALSNTTGADIARVLWLKSRNAEMWLDRRTNFTRSLATMSMVGYLLGLGDRHPSNLMLERASGKVLHIDFGDCFEVAQKREKFPERVPFRLTRMLINAMEVCGVDGYFRHTAEAVMTVLRYNKASLMVMLEAFVHDPLINWRLLTDAAAVPDPLPRDSRLPMSDHGGGTSVLAAAATDAFNPAVSAASFSVRFAVGGSSLSEMANRERAAAAASAAHTTGGANDGGGGADGGYLGGDGEADEGHEPGLVAGMSLSQSVRRDLQRAAAPDGSAQYVQALNQAVNRQAVAAIQRVSNKLTGRDFEYNHVHDVPAQVERLIQQAVDPERLCIAFHGWCGWW</sequence>
<feature type="domain" description="FAT" evidence="13">
    <location>
        <begin position="2023"/>
        <end position="2573"/>
    </location>
</feature>
<dbReference type="InterPro" id="IPR014009">
    <property type="entry name" value="PIK_FAT"/>
</dbReference>
<dbReference type="InterPro" id="IPR003151">
    <property type="entry name" value="PIK-rel_kinase_FAT"/>
</dbReference>
<organism evidence="15 16">
    <name type="scientific">Porphyra umbilicalis</name>
    <name type="common">Purple laver</name>
    <name type="synonym">Red alga</name>
    <dbReference type="NCBI Taxonomy" id="2786"/>
    <lineage>
        <taxon>Eukaryota</taxon>
        <taxon>Rhodophyta</taxon>
        <taxon>Bangiophyceae</taxon>
        <taxon>Bangiales</taxon>
        <taxon>Bangiaceae</taxon>
        <taxon>Porphyra</taxon>
    </lineage>
</organism>
<dbReference type="SMART" id="SM01343">
    <property type="entry name" value="FATC"/>
    <property type="match status" value="1"/>
</dbReference>
<dbReference type="Gene3D" id="1.10.1070.11">
    <property type="entry name" value="Phosphatidylinositol 3-/4-kinase, catalytic domain"/>
    <property type="match status" value="1"/>
</dbReference>
<comment type="catalytic activity">
    <reaction evidence="9">
        <text>L-threonyl-[protein] + ATP = O-phospho-L-threonyl-[protein] + ADP + H(+)</text>
        <dbReference type="Rhea" id="RHEA:46608"/>
        <dbReference type="Rhea" id="RHEA-COMP:11060"/>
        <dbReference type="Rhea" id="RHEA-COMP:11605"/>
        <dbReference type="ChEBI" id="CHEBI:15378"/>
        <dbReference type="ChEBI" id="CHEBI:30013"/>
        <dbReference type="ChEBI" id="CHEBI:30616"/>
        <dbReference type="ChEBI" id="CHEBI:61977"/>
        <dbReference type="ChEBI" id="CHEBI:456216"/>
        <dbReference type="EC" id="2.7.11.1"/>
    </reaction>
</comment>
<dbReference type="Proteomes" id="UP000218209">
    <property type="component" value="Unassembled WGS sequence"/>
</dbReference>
<gene>
    <name evidence="15" type="ORF">BU14_0107s0020</name>
</gene>
<dbReference type="Pfam" id="PF02260">
    <property type="entry name" value="FATC"/>
    <property type="match status" value="1"/>
</dbReference>
<dbReference type="Gene3D" id="1.20.120.150">
    <property type="entry name" value="FKBP12-rapamycin binding domain"/>
    <property type="match status" value="1"/>
</dbReference>
<evidence type="ECO:0000256" key="6">
    <source>
        <dbReference type="ARBA" id="ARBA00022741"/>
    </source>
</evidence>
<feature type="compositionally biased region" description="Pro residues" evidence="11">
    <location>
        <begin position="29"/>
        <end position="44"/>
    </location>
</feature>
<keyword evidence="8" id="KW-0067">ATP-binding</keyword>
<dbReference type="SMART" id="SM00146">
    <property type="entry name" value="PI3Kc"/>
    <property type="match status" value="1"/>
</dbReference>
<keyword evidence="5" id="KW-0677">Repeat</keyword>
<feature type="compositionally biased region" description="Polar residues" evidence="11">
    <location>
        <begin position="2114"/>
        <end position="2124"/>
    </location>
</feature>
<evidence type="ECO:0000256" key="2">
    <source>
        <dbReference type="ARBA" id="ARBA00012513"/>
    </source>
</evidence>
<dbReference type="InterPro" id="IPR018936">
    <property type="entry name" value="PI3/4_kinase_CS"/>
</dbReference>
<comment type="similarity">
    <text evidence="1">Belongs to the PI3/PI4-kinase family.</text>
</comment>
<reference evidence="15 16" key="1">
    <citation type="submission" date="2017-03" db="EMBL/GenBank/DDBJ databases">
        <title>WGS assembly of Porphyra umbilicalis.</title>
        <authorList>
            <person name="Brawley S.H."/>
            <person name="Blouin N.A."/>
            <person name="Ficko-Blean E."/>
            <person name="Wheeler G.L."/>
            <person name="Lohr M."/>
            <person name="Goodson H.V."/>
            <person name="Jenkins J.W."/>
            <person name="Blaby-Haas C.E."/>
            <person name="Helliwell K.E."/>
            <person name="Chan C."/>
            <person name="Marriage T."/>
            <person name="Bhattacharya D."/>
            <person name="Klein A.S."/>
            <person name="Badis Y."/>
            <person name="Brodie J."/>
            <person name="Cao Y."/>
            <person name="Collen J."/>
            <person name="Dittami S.M."/>
            <person name="Gachon C.M."/>
            <person name="Green B.R."/>
            <person name="Karpowicz S."/>
            <person name="Kim J.W."/>
            <person name="Kudahl U."/>
            <person name="Lin S."/>
            <person name="Michel G."/>
            <person name="Mittag M."/>
            <person name="Olson B.J."/>
            <person name="Pangilinan J."/>
            <person name="Peng Y."/>
            <person name="Qiu H."/>
            <person name="Shu S."/>
            <person name="Singer J.T."/>
            <person name="Smith A.G."/>
            <person name="Sprecher B.N."/>
            <person name="Wagner V."/>
            <person name="Wang W."/>
            <person name="Wang Z.-Y."/>
            <person name="Yan J."/>
            <person name="Yarish C."/>
            <person name="Zoeuner-Riek S."/>
            <person name="Zhuang Y."/>
            <person name="Zou Y."/>
            <person name="Lindquist E.A."/>
            <person name="Grimwood J."/>
            <person name="Barry K."/>
            <person name="Rokhsar D.S."/>
            <person name="Schmutz J."/>
            <person name="Stiller J.W."/>
            <person name="Grossman A.R."/>
            <person name="Prochnik S.E."/>
        </authorList>
    </citation>
    <scope>NUCLEOTIDE SEQUENCE [LARGE SCALE GENOMIC DNA]</scope>
    <source>
        <strain evidence="15">4086291</strain>
    </source>
</reference>
<dbReference type="PROSITE" id="PS50290">
    <property type="entry name" value="PI3_4_KINASE_3"/>
    <property type="match status" value="1"/>
</dbReference>
<dbReference type="InterPro" id="IPR011989">
    <property type="entry name" value="ARM-like"/>
</dbReference>
<dbReference type="Pfam" id="PF08771">
    <property type="entry name" value="FRB_dom"/>
    <property type="match status" value="1"/>
</dbReference>
<dbReference type="FunFam" id="1.10.1070.11:FF:000029">
    <property type="entry name" value="Serine/threonine-protein kinase TOR"/>
    <property type="match status" value="1"/>
</dbReference>
<feature type="region of interest" description="Disordered" evidence="11">
    <location>
        <begin position="24"/>
        <end position="52"/>
    </location>
</feature>
<dbReference type="InterPro" id="IPR024585">
    <property type="entry name" value="mTOR_dom"/>
</dbReference>
<dbReference type="SUPFAM" id="SSF47212">
    <property type="entry name" value="FKBP12-rapamycin-binding domain of FKBP-rapamycin-associated protein (FRAP)"/>
    <property type="match status" value="1"/>
</dbReference>
<keyword evidence="4" id="KW-0808">Transferase</keyword>
<dbReference type="InterPro" id="IPR009076">
    <property type="entry name" value="FRB_dom"/>
</dbReference>
<dbReference type="GO" id="GO:0005737">
    <property type="term" value="C:cytoplasm"/>
    <property type="evidence" value="ECO:0007669"/>
    <property type="project" value="TreeGrafter"/>
</dbReference>
<comment type="catalytic activity">
    <reaction evidence="10">
        <text>L-seryl-[protein] + ATP = O-phospho-L-seryl-[protein] + ADP + H(+)</text>
        <dbReference type="Rhea" id="RHEA:17989"/>
        <dbReference type="Rhea" id="RHEA-COMP:9863"/>
        <dbReference type="Rhea" id="RHEA-COMP:11604"/>
        <dbReference type="ChEBI" id="CHEBI:15378"/>
        <dbReference type="ChEBI" id="CHEBI:29999"/>
        <dbReference type="ChEBI" id="CHEBI:30616"/>
        <dbReference type="ChEBI" id="CHEBI:83421"/>
        <dbReference type="ChEBI" id="CHEBI:456216"/>
        <dbReference type="EC" id="2.7.11.1"/>
    </reaction>
</comment>
<dbReference type="FunFam" id="1.20.120.150:FF:000001">
    <property type="entry name" value="Serine/threonine-protein kinase TOR"/>
    <property type="match status" value="1"/>
</dbReference>
<dbReference type="CDD" id="cd05169">
    <property type="entry name" value="PIKKc_TOR"/>
    <property type="match status" value="1"/>
</dbReference>
<dbReference type="Pfam" id="PF11865">
    <property type="entry name" value="mTOR_dom"/>
    <property type="match status" value="1"/>
</dbReference>
<dbReference type="GO" id="GO:0016242">
    <property type="term" value="P:negative regulation of macroautophagy"/>
    <property type="evidence" value="ECO:0007669"/>
    <property type="project" value="TreeGrafter"/>
</dbReference>
<evidence type="ECO:0000256" key="10">
    <source>
        <dbReference type="ARBA" id="ARBA00048679"/>
    </source>
</evidence>
<dbReference type="InterPro" id="IPR016024">
    <property type="entry name" value="ARM-type_fold"/>
</dbReference>
<dbReference type="GO" id="GO:0044877">
    <property type="term" value="F:protein-containing complex binding"/>
    <property type="evidence" value="ECO:0007669"/>
    <property type="project" value="InterPro"/>
</dbReference>
<evidence type="ECO:0000256" key="8">
    <source>
        <dbReference type="ARBA" id="ARBA00022840"/>
    </source>
</evidence>
<dbReference type="PROSITE" id="PS51189">
    <property type="entry name" value="FAT"/>
    <property type="match status" value="1"/>
</dbReference>
<keyword evidence="16" id="KW-1185">Reference proteome</keyword>
<dbReference type="InterPro" id="IPR057564">
    <property type="entry name" value="HEAT_ATR"/>
</dbReference>
<evidence type="ECO:0000313" key="16">
    <source>
        <dbReference type="Proteomes" id="UP000218209"/>
    </source>
</evidence>
<dbReference type="InterPro" id="IPR036940">
    <property type="entry name" value="PI3/4_kinase_cat_sf"/>
</dbReference>
<dbReference type="SUPFAM" id="SSF48371">
    <property type="entry name" value="ARM repeat"/>
    <property type="match status" value="1"/>
</dbReference>
<feature type="region of interest" description="Disordered" evidence="11">
    <location>
        <begin position="2113"/>
        <end position="2140"/>
    </location>
</feature>
<dbReference type="SUPFAM" id="SSF56112">
    <property type="entry name" value="Protein kinase-like (PK-like)"/>
    <property type="match status" value="1"/>
</dbReference>
<dbReference type="GO" id="GO:0005634">
    <property type="term" value="C:nucleus"/>
    <property type="evidence" value="ECO:0007669"/>
    <property type="project" value="TreeGrafter"/>
</dbReference>
<feature type="region of interest" description="Disordered" evidence="11">
    <location>
        <begin position="2426"/>
        <end position="2445"/>
    </location>
</feature>
<feature type="region of interest" description="Disordered" evidence="11">
    <location>
        <begin position="899"/>
        <end position="940"/>
    </location>
</feature>
<dbReference type="InterPro" id="IPR036738">
    <property type="entry name" value="FRB_sf"/>
</dbReference>
<dbReference type="SMART" id="SM01345">
    <property type="entry name" value="Rapamycin_bind"/>
    <property type="match status" value="1"/>
</dbReference>
<dbReference type="Gene3D" id="1.25.10.10">
    <property type="entry name" value="Leucine-rich Repeat Variant"/>
    <property type="match status" value="3"/>
</dbReference>
<evidence type="ECO:0000259" key="14">
    <source>
        <dbReference type="PROSITE" id="PS51190"/>
    </source>
</evidence>
<dbReference type="PROSITE" id="PS51190">
    <property type="entry name" value="FATC"/>
    <property type="match status" value="1"/>
</dbReference>
<feature type="domain" description="PI3K/PI4K catalytic" evidence="12">
    <location>
        <begin position="2753"/>
        <end position="3077"/>
    </location>
</feature>
<keyword evidence="3" id="KW-0723">Serine/threonine-protein kinase</keyword>
<feature type="compositionally biased region" description="Gly residues" evidence="11">
    <location>
        <begin position="3107"/>
        <end position="3122"/>
    </location>
</feature>
<dbReference type="Pfam" id="PF02259">
    <property type="entry name" value="FAT"/>
    <property type="match status" value="2"/>
</dbReference>
<dbReference type="FunFam" id="3.30.1010.10:FF:000006">
    <property type="entry name" value="Serine/threonine-protein kinase TOR"/>
    <property type="match status" value="1"/>
</dbReference>
<dbReference type="Gene3D" id="3.30.1010.10">
    <property type="entry name" value="Phosphatidylinositol 3-kinase Catalytic Subunit, Chain A, domain 4"/>
    <property type="match status" value="1"/>
</dbReference>
<dbReference type="SMART" id="SM01346">
    <property type="entry name" value="DUF3385"/>
    <property type="match status" value="1"/>
</dbReference>
<dbReference type="InterPro" id="IPR003152">
    <property type="entry name" value="FATC_dom"/>
</dbReference>
<dbReference type="Pfam" id="PF00454">
    <property type="entry name" value="PI3_PI4_kinase"/>
    <property type="match status" value="1"/>
</dbReference>
<keyword evidence="7" id="KW-0418">Kinase</keyword>
<dbReference type="PROSITE" id="PS00916">
    <property type="entry name" value="PI3_4_KINASE_2"/>
    <property type="match status" value="1"/>
</dbReference>
<dbReference type="InterPro" id="IPR026683">
    <property type="entry name" value="TOR_cat"/>
</dbReference>
<proteinExistence type="inferred from homology"/>
<accession>A0A1X6PCB7</accession>
<dbReference type="PANTHER" id="PTHR11139:SF9">
    <property type="entry name" value="SERINE_THREONINE-PROTEIN KINASE MTOR"/>
    <property type="match status" value="1"/>
</dbReference>